<dbReference type="EMBL" id="QJKJ01009277">
    <property type="protein sequence ID" value="RDX77117.1"/>
    <property type="molecule type" value="Genomic_DNA"/>
</dbReference>
<dbReference type="Proteomes" id="UP000257109">
    <property type="component" value="Unassembled WGS sequence"/>
</dbReference>
<evidence type="ECO:0000313" key="1">
    <source>
        <dbReference type="EMBL" id="RDX77117.1"/>
    </source>
</evidence>
<accession>A0A371FFN0</accession>
<comment type="caution">
    <text evidence="1">The sequence shown here is derived from an EMBL/GenBank/DDBJ whole genome shotgun (WGS) entry which is preliminary data.</text>
</comment>
<keyword evidence="2" id="KW-1185">Reference proteome</keyword>
<gene>
    <name evidence="1" type="ORF">CR513_42822</name>
</gene>
<organism evidence="1 2">
    <name type="scientific">Mucuna pruriens</name>
    <name type="common">Velvet bean</name>
    <name type="synonym">Dolichos pruriens</name>
    <dbReference type="NCBI Taxonomy" id="157652"/>
    <lineage>
        <taxon>Eukaryota</taxon>
        <taxon>Viridiplantae</taxon>
        <taxon>Streptophyta</taxon>
        <taxon>Embryophyta</taxon>
        <taxon>Tracheophyta</taxon>
        <taxon>Spermatophyta</taxon>
        <taxon>Magnoliopsida</taxon>
        <taxon>eudicotyledons</taxon>
        <taxon>Gunneridae</taxon>
        <taxon>Pentapetalae</taxon>
        <taxon>rosids</taxon>
        <taxon>fabids</taxon>
        <taxon>Fabales</taxon>
        <taxon>Fabaceae</taxon>
        <taxon>Papilionoideae</taxon>
        <taxon>50 kb inversion clade</taxon>
        <taxon>NPAAA clade</taxon>
        <taxon>indigoferoid/millettioid clade</taxon>
        <taxon>Phaseoleae</taxon>
        <taxon>Mucuna</taxon>
    </lineage>
</organism>
<proteinExistence type="predicted"/>
<evidence type="ECO:0000313" key="2">
    <source>
        <dbReference type="Proteomes" id="UP000257109"/>
    </source>
</evidence>
<sequence length="76" mass="8527">MANIVGDGNHKFNEIGKSNIEIPSDLLNDDSKNSEILASTLQYVKTENDFMLSLLPGDEKEKLSFDFMQSDKDCDI</sequence>
<reference evidence="1" key="1">
    <citation type="submission" date="2018-05" db="EMBL/GenBank/DDBJ databases">
        <title>Draft genome of Mucuna pruriens seed.</title>
        <authorList>
            <person name="Nnadi N.E."/>
            <person name="Vos R."/>
            <person name="Hasami M.H."/>
            <person name="Devisetty U.K."/>
            <person name="Aguiy J.C."/>
        </authorList>
    </citation>
    <scope>NUCLEOTIDE SEQUENCE [LARGE SCALE GENOMIC DNA]</scope>
    <source>
        <strain evidence="1">JCA_2017</strain>
    </source>
</reference>
<feature type="non-terminal residue" evidence="1">
    <location>
        <position position="76"/>
    </location>
</feature>
<dbReference type="AlphaFoldDB" id="A0A371FFN0"/>
<protein>
    <submittedName>
        <fullName evidence="1">Uncharacterized protein</fullName>
    </submittedName>
</protein>
<name>A0A371FFN0_MUCPR</name>